<keyword evidence="1" id="KW-0732">Signal</keyword>
<keyword evidence="4" id="KW-1185">Reference proteome</keyword>
<dbReference type="SUPFAM" id="SSF56524">
    <property type="entry name" value="Oxidoreductase molybdopterin-binding domain"/>
    <property type="match status" value="1"/>
</dbReference>
<comment type="caution">
    <text evidence="3">The sequence shown here is derived from an EMBL/GenBank/DDBJ whole genome shotgun (WGS) entry which is preliminary data.</text>
</comment>
<reference evidence="3 4" key="1">
    <citation type="submission" date="2024-09" db="EMBL/GenBank/DDBJ databases">
        <authorList>
            <person name="Sun Q."/>
            <person name="Mori K."/>
        </authorList>
    </citation>
    <scope>NUCLEOTIDE SEQUENCE [LARGE SCALE GENOMIC DNA]</scope>
    <source>
        <strain evidence="3 4">ATCC 51285</strain>
    </source>
</reference>
<evidence type="ECO:0000256" key="1">
    <source>
        <dbReference type="SAM" id="SignalP"/>
    </source>
</evidence>
<name>A0ABV5ZC78_9GAMM</name>
<evidence type="ECO:0000313" key="3">
    <source>
        <dbReference type="EMBL" id="MFB9886114.1"/>
    </source>
</evidence>
<proteinExistence type="predicted"/>
<dbReference type="InterPro" id="IPR000572">
    <property type="entry name" value="OxRdtase_Mopterin-bd_dom"/>
</dbReference>
<evidence type="ECO:0000313" key="4">
    <source>
        <dbReference type="Proteomes" id="UP001589628"/>
    </source>
</evidence>
<feature type="signal peptide" evidence="1">
    <location>
        <begin position="1"/>
        <end position="22"/>
    </location>
</feature>
<feature type="chain" id="PRO_5045296988" evidence="1">
    <location>
        <begin position="23"/>
        <end position="167"/>
    </location>
</feature>
<accession>A0ABV5ZC78</accession>
<dbReference type="RefSeq" id="WP_051527427.1">
    <property type="nucleotide sequence ID" value="NZ_JAUESS010000007.1"/>
</dbReference>
<protein>
    <submittedName>
        <fullName evidence="3">Molybdopterin-dependent oxidoreductase</fullName>
    </submittedName>
</protein>
<feature type="domain" description="Oxidoreductase molybdopterin-binding" evidence="2">
    <location>
        <begin position="64"/>
        <end position="141"/>
    </location>
</feature>
<dbReference type="EMBL" id="JBHLZN010000002">
    <property type="protein sequence ID" value="MFB9886114.1"/>
    <property type="molecule type" value="Genomic_DNA"/>
</dbReference>
<dbReference type="Gene3D" id="3.90.420.10">
    <property type="entry name" value="Oxidoreductase, molybdopterin-binding domain"/>
    <property type="match status" value="1"/>
</dbReference>
<organism evidence="3 4">
    <name type="scientific">Balneatrix alpica</name>
    <dbReference type="NCBI Taxonomy" id="75684"/>
    <lineage>
        <taxon>Bacteria</taxon>
        <taxon>Pseudomonadati</taxon>
        <taxon>Pseudomonadota</taxon>
        <taxon>Gammaproteobacteria</taxon>
        <taxon>Oceanospirillales</taxon>
        <taxon>Balneatrichaceae</taxon>
        <taxon>Balneatrix</taxon>
    </lineage>
</organism>
<dbReference type="InterPro" id="IPR036374">
    <property type="entry name" value="OxRdtase_Mopterin-bd_sf"/>
</dbReference>
<gene>
    <name evidence="3" type="ORF">ACFFLH_06805</name>
</gene>
<dbReference type="Pfam" id="PF00174">
    <property type="entry name" value="Oxidored_molyb"/>
    <property type="match status" value="1"/>
</dbReference>
<sequence>MRIKWLCMLLMGWLSWLPLAQAELAVPTGEVVLVVKGNLKKTNVGNEAHFDLAMLDQLAQVDMTMKTPWTEEDHRYSGVMLRELLDHLGAWGGEVVAAALNDYQAVLPFKDAFDYDVLLATREDGNVMSRRNKGPIWVLYPLGTRPELNVTAYHNLMVWQVKSLEVR</sequence>
<evidence type="ECO:0000259" key="2">
    <source>
        <dbReference type="Pfam" id="PF00174"/>
    </source>
</evidence>
<dbReference type="Proteomes" id="UP001589628">
    <property type="component" value="Unassembled WGS sequence"/>
</dbReference>